<dbReference type="InterPro" id="IPR016093">
    <property type="entry name" value="MIR_motif"/>
</dbReference>
<dbReference type="PROSITE" id="PS50919">
    <property type="entry name" value="MIR"/>
    <property type="match status" value="3"/>
</dbReference>
<feature type="transmembrane region" description="Helical" evidence="14">
    <location>
        <begin position="191"/>
        <end position="209"/>
    </location>
</feature>
<dbReference type="PANTHER" id="PTHR10050">
    <property type="entry name" value="DOLICHYL-PHOSPHATE-MANNOSE--PROTEIN MANNOSYLTRANSFERASE"/>
    <property type="match status" value="1"/>
</dbReference>
<dbReference type="InterPro" id="IPR003342">
    <property type="entry name" value="ArnT-like_N"/>
</dbReference>
<keyword evidence="11 14" id="KW-0472">Membrane</keyword>
<dbReference type="Pfam" id="PF16192">
    <property type="entry name" value="PMT_4TMC"/>
    <property type="match status" value="1"/>
</dbReference>
<evidence type="ECO:0000313" key="18">
    <source>
        <dbReference type="Proteomes" id="UP001527925"/>
    </source>
</evidence>
<comment type="catalytic activity">
    <reaction evidence="13 14">
        <text>a di-trans,poly-cis-dolichyl beta-D-mannosyl phosphate + L-seryl-[protein] = 3-O-(alpha-D-mannosyl)-L-seryl-[protein] + a di-trans,poly-cis-dolichyl phosphate + H(+)</text>
        <dbReference type="Rhea" id="RHEA:17377"/>
        <dbReference type="Rhea" id="RHEA-COMP:9863"/>
        <dbReference type="Rhea" id="RHEA-COMP:13546"/>
        <dbReference type="Rhea" id="RHEA-COMP:19498"/>
        <dbReference type="Rhea" id="RHEA-COMP:19501"/>
        <dbReference type="ChEBI" id="CHEBI:15378"/>
        <dbReference type="ChEBI" id="CHEBI:29999"/>
        <dbReference type="ChEBI" id="CHEBI:57683"/>
        <dbReference type="ChEBI" id="CHEBI:58211"/>
        <dbReference type="ChEBI" id="CHEBI:137321"/>
        <dbReference type="EC" id="2.4.1.109"/>
    </reaction>
</comment>
<evidence type="ECO:0000256" key="2">
    <source>
        <dbReference type="ARBA" id="ARBA00004922"/>
    </source>
</evidence>
<feature type="transmembrane region" description="Helical" evidence="14">
    <location>
        <begin position="707"/>
        <end position="728"/>
    </location>
</feature>
<evidence type="ECO:0000256" key="4">
    <source>
        <dbReference type="ARBA" id="ARBA00012839"/>
    </source>
</evidence>
<evidence type="ECO:0000256" key="6">
    <source>
        <dbReference type="ARBA" id="ARBA00022679"/>
    </source>
</evidence>
<dbReference type="Pfam" id="PF02815">
    <property type="entry name" value="MIR"/>
    <property type="match status" value="1"/>
</dbReference>
<feature type="domain" description="MIR" evidence="16">
    <location>
        <begin position="321"/>
        <end position="375"/>
    </location>
</feature>
<dbReference type="SUPFAM" id="SSF82109">
    <property type="entry name" value="MIR domain"/>
    <property type="match status" value="1"/>
</dbReference>
<dbReference type="EMBL" id="JADGIZ020000003">
    <property type="protein sequence ID" value="KAL2919524.1"/>
    <property type="molecule type" value="Genomic_DNA"/>
</dbReference>
<dbReference type="Proteomes" id="UP001527925">
    <property type="component" value="Unassembled WGS sequence"/>
</dbReference>
<keyword evidence="9 14" id="KW-0256">Endoplasmic reticulum</keyword>
<evidence type="ECO:0000256" key="1">
    <source>
        <dbReference type="ARBA" id="ARBA00004477"/>
    </source>
</evidence>
<evidence type="ECO:0000256" key="12">
    <source>
        <dbReference type="ARBA" id="ARBA00045085"/>
    </source>
</evidence>
<proteinExistence type="inferred from homology"/>
<feature type="domain" description="MIR" evidence="16">
    <location>
        <begin position="385"/>
        <end position="441"/>
    </location>
</feature>
<evidence type="ECO:0000256" key="5">
    <source>
        <dbReference type="ARBA" id="ARBA00022676"/>
    </source>
</evidence>
<evidence type="ECO:0000256" key="13">
    <source>
        <dbReference type="ARBA" id="ARBA00045102"/>
    </source>
</evidence>
<dbReference type="Pfam" id="PF02366">
    <property type="entry name" value="PMT"/>
    <property type="match status" value="1"/>
</dbReference>
<keyword evidence="6 14" id="KW-0808">Transferase</keyword>
<dbReference type="InterPro" id="IPR032421">
    <property type="entry name" value="PMT_4TMC"/>
</dbReference>
<protein>
    <recommendedName>
        <fullName evidence="4 14">Dolichyl-phosphate-mannose--protein mannosyltransferase</fullName>
        <ecNumber evidence="4 14">2.4.1.109</ecNumber>
    </recommendedName>
</protein>
<comment type="similarity">
    <text evidence="3 14">Belongs to the glycosyltransferase 39 family.</text>
</comment>
<dbReference type="EC" id="2.4.1.109" evidence="4 14"/>
<dbReference type="InterPro" id="IPR036300">
    <property type="entry name" value="MIR_dom_sf"/>
</dbReference>
<dbReference type="PANTHER" id="PTHR10050:SF46">
    <property type="entry name" value="PROTEIN O-MANNOSYL-TRANSFERASE 2"/>
    <property type="match status" value="1"/>
</dbReference>
<reference evidence="17 18" key="1">
    <citation type="submission" date="2023-09" db="EMBL/GenBank/DDBJ databases">
        <title>Pangenome analysis of Batrachochytrium dendrobatidis and related Chytrids.</title>
        <authorList>
            <person name="Yacoub M.N."/>
            <person name="Stajich J.E."/>
            <person name="James T.Y."/>
        </authorList>
    </citation>
    <scope>NUCLEOTIDE SEQUENCE [LARGE SCALE GENOMIC DNA]</scope>
    <source>
        <strain evidence="17 18">JEL0888</strain>
    </source>
</reference>
<evidence type="ECO:0000256" key="14">
    <source>
        <dbReference type="RuleBase" id="RU367007"/>
    </source>
</evidence>
<keyword evidence="8" id="KW-0677">Repeat</keyword>
<dbReference type="SMART" id="SM00472">
    <property type="entry name" value="MIR"/>
    <property type="match status" value="3"/>
</dbReference>
<accession>A0ABR4NJ06</accession>
<sequence>MDTGLRKRTTASTAAARAAADAASEPLLRDDEDRIHPQMSPGIPTMPRGSIIVALIITVVALWTRLYKISLSPFVVWDEAHFGKFAGYYIKRQFYFDVHPPLGKMLNGLAGLIAGFNGSFEFESGARYPPELRYSVMRFFNGLFGALMAPLAYYTGIHLHMSQAGAILVATLVIVDNAFCVISRFILLDSMLLFFTTLSVYCLVVFRNYQKTDPFSPEWHFWMFMTGISLGAWVGLFAVALVGLHTIDDLWDMLGNLKMPAKTYINHWIFRIAYLIITPLSIYVACFALHFGILNRSGPGDAQMSSLFQASLAGSDFKSNPLELAYGSKVSLKNNARGGGLLHSHVQRYPSGSEQQQVTCYHHKDSNNEFIIMPAWDQPLEFENTKFVEHGDVVRLVHAQTQKNIHSHRVAAPLTAADYEVSGYGNATFGDANDLWVIEKVDDWTVSKDVKRIRSLTTRFRLRHKSIGCLLRSDGVTLPQWGFKQVEVVCQKKPDDNSPSNMWNIELHVNERREYPPRACLCLIAHADTSLNGIQLPTPVPPGNANTYRSSFIRDFFDLNVAMWTSNNALTPDPDKEPDQLVSQPYHWPFLIRTLRMCGWGDHEIKYLLIGNPTVWWGSTASLALVVSLFLGYVVRWRRGIRDFTTLAEWDNFYMAAKVSVLGWFLHYFPFYIMGRVILHHYFPALYFAVLAFGFVVDHIARKLPSVLHIALVALVAAVAIANFLFFADFSFGMSGPASAYANRRWLKTWNIYS</sequence>
<organism evidence="17 18">
    <name type="scientific">Polyrhizophydium stewartii</name>
    <dbReference type="NCBI Taxonomy" id="2732419"/>
    <lineage>
        <taxon>Eukaryota</taxon>
        <taxon>Fungi</taxon>
        <taxon>Fungi incertae sedis</taxon>
        <taxon>Chytridiomycota</taxon>
        <taxon>Chytridiomycota incertae sedis</taxon>
        <taxon>Chytridiomycetes</taxon>
        <taxon>Rhizophydiales</taxon>
        <taxon>Rhizophydiales incertae sedis</taxon>
        <taxon>Polyrhizophydium</taxon>
    </lineage>
</organism>
<feature type="compositionally biased region" description="Basic and acidic residues" evidence="15">
    <location>
        <begin position="27"/>
        <end position="36"/>
    </location>
</feature>
<feature type="transmembrane region" description="Helical" evidence="14">
    <location>
        <begin position="656"/>
        <end position="675"/>
    </location>
</feature>
<evidence type="ECO:0000256" key="7">
    <source>
        <dbReference type="ARBA" id="ARBA00022692"/>
    </source>
</evidence>
<feature type="transmembrane region" description="Helical" evidence="14">
    <location>
        <begin position="46"/>
        <end position="64"/>
    </location>
</feature>
<comment type="catalytic activity">
    <reaction evidence="12 14">
        <text>a di-trans,poly-cis-dolichyl beta-D-mannosyl phosphate + L-threonyl-[protein] = 3-O-(alpha-D-mannosyl)-L-threonyl-[protein] + a di-trans,poly-cis-dolichyl phosphate + H(+)</text>
        <dbReference type="Rhea" id="RHEA:53396"/>
        <dbReference type="Rhea" id="RHEA-COMP:11060"/>
        <dbReference type="Rhea" id="RHEA-COMP:13547"/>
        <dbReference type="Rhea" id="RHEA-COMP:19498"/>
        <dbReference type="Rhea" id="RHEA-COMP:19501"/>
        <dbReference type="ChEBI" id="CHEBI:15378"/>
        <dbReference type="ChEBI" id="CHEBI:30013"/>
        <dbReference type="ChEBI" id="CHEBI:57683"/>
        <dbReference type="ChEBI" id="CHEBI:58211"/>
        <dbReference type="ChEBI" id="CHEBI:137323"/>
        <dbReference type="EC" id="2.4.1.109"/>
    </reaction>
</comment>
<gene>
    <name evidence="17" type="primary">PMT2</name>
    <name evidence="17" type="ORF">HK105_201171</name>
</gene>
<feature type="transmembrane region" description="Helical" evidence="14">
    <location>
        <begin position="221"/>
        <end position="247"/>
    </location>
</feature>
<comment type="subcellular location">
    <subcellularLocation>
        <location evidence="1 14">Endoplasmic reticulum membrane</location>
        <topology evidence="1 14">Multi-pass membrane protein</topology>
    </subcellularLocation>
</comment>
<dbReference type="InterPro" id="IPR027005">
    <property type="entry name" value="PMT-like"/>
</dbReference>
<comment type="pathway">
    <text evidence="2 14">Protein modification; protein glycosylation.</text>
</comment>
<evidence type="ECO:0000256" key="9">
    <source>
        <dbReference type="ARBA" id="ARBA00022824"/>
    </source>
</evidence>
<comment type="caution">
    <text evidence="17">The sequence shown here is derived from an EMBL/GenBank/DDBJ whole genome shotgun (WGS) entry which is preliminary data.</text>
</comment>
<feature type="transmembrane region" description="Helical" evidence="14">
    <location>
        <begin position="268"/>
        <end position="293"/>
    </location>
</feature>
<evidence type="ECO:0000313" key="17">
    <source>
        <dbReference type="EMBL" id="KAL2919524.1"/>
    </source>
</evidence>
<keyword evidence="18" id="KW-1185">Reference proteome</keyword>
<name>A0ABR4NJ06_9FUNG</name>
<dbReference type="GO" id="GO:0004169">
    <property type="term" value="F:dolichyl-phosphate-mannose-protein mannosyltransferase activity"/>
    <property type="evidence" value="ECO:0007669"/>
    <property type="project" value="UniProtKB-EC"/>
</dbReference>
<dbReference type="Gene3D" id="2.80.10.50">
    <property type="match status" value="1"/>
</dbReference>
<keyword evidence="7 14" id="KW-0812">Transmembrane</keyword>
<keyword evidence="10 14" id="KW-1133">Transmembrane helix</keyword>
<evidence type="ECO:0000256" key="11">
    <source>
        <dbReference type="ARBA" id="ARBA00023136"/>
    </source>
</evidence>
<feature type="transmembrane region" description="Helical" evidence="14">
    <location>
        <begin position="136"/>
        <end position="155"/>
    </location>
</feature>
<feature type="transmembrane region" description="Helical" evidence="14">
    <location>
        <begin position="615"/>
        <end position="635"/>
    </location>
</feature>
<comment type="function">
    <text evidence="14">Transfers mannose from Dol-P-mannose to Ser or Thr residues on proteins.</text>
</comment>
<feature type="transmembrane region" description="Helical" evidence="14">
    <location>
        <begin position="161"/>
        <end position="179"/>
    </location>
</feature>
<evidence type="ECO:0000256" key="15">
    <source>
        <dbReference type="SAM" id="MobiDB-lite"/>
    </source>
</evidence>
<evidence type="ECO:0000256" key="3">
    <source>
        <dbReference type="ARBA" id="ARBA00007222"/>
    </source>
</evidence>
<evidence type="ECO:0000259" key="16">
    <source>
        <dbReference type="PROSITE" id="PS50919"/>
    </source>
</evidence>
<keyword evidence="5 14" id="KW-0328">Glycosyltransferase</keyword>
<feature type="transmembrane region" description="Helical" evidence="14">
    <location>
        <begin position="681"/>
        <end position="700"/>
    </location>
</feature>
<evidence type="ECO:0000256" key="10">
    <source>
        <dbReference type="ARBA" id="ARBA00022989"/>
    </source>
</evidence>
<feature type="domain" description="MIR" evidence="16">
    <location>
        <begin position="450"/>
        <end position="508"/>
    </location>
</feature>
<feature type="region of interest" description="Disordered" evidence="15">
    <location>
        <begin position="18"/>
        <end position="42"/>
    </location>
</feature>
<evidence type="ECO:0000256" key="8">
    <source>
        <dbReference type="ARBA" id="ARBA00022737"/>
    </source>
</evidence>